<sequence>MSQFIADNFISHLKDVVPFEGAKINEEGLLKGQFNGETAGMCDPDSFMDILLNDFPQVVVTVHKGEDLKWRITGGSVGVGEDKLSPFDNEAIAGYILSLLGYEIPVSSTFVRNVDREPGSGADGSYFIPSVDKTEGVLILPNTHRQVVLERLEHDADEQVVIGSNDLDDTSEIVGSYLAKKGTDIDPEITVGILAVSDGGTPYRIDKILVPNLKIEFEVEMLYCMNWEARISSVTDLSLNQETSSSTMDNQKKKEIVDMINKELCDRGSVIRIRGQQSDGDVYVIGLMRDSFIVDEVALPLRPNLMEFISNVYAAEGLQISFNNTFSRYWITGPAGTEVDGGNDESVF</sequence>
<evidence type="ECO:0000313" key="1">
    <source>
        <dbReference type="EMBL" id="RRJ54954.1"/>
    </source>
</evidence>
<name>A0A3P3TBQ1_9BACL</name>
<accession>A0A3P3TBQ1</accession>
<dbReference type="RefSeq" id="WP_128636047.1">
    <property type="nucleotide sequence ID" value="NZ_RRCN01000002.1"/>
</dbReference>
<dbReference type="Proteomes" id="UP000267017">
    <property type="component" value="Unassembled WGS sequence"/>
</dbReference>
<proteinExistence type="predicted"/>
<reference evidence="1 2" key="1">
    <citation type="submission" date="2018-11" db="EMBL/GenBank/DDBJ databases">
        <title>Genome sequencing of Paenibacillus sp. KCOM 3021 (= ChDC PVNT-B20).</title>
        <authorList>
            <person name="Kook J.-K."/>
            <person name="Park S.-N."/>
            <person name="Lim Y.K."/>
        </authorList>
    </citation>
    <scope>NUCLEOTIDE SEQUENCE [LARGE SCALE GENOMIC DNA]</scope>
    <source>
        <strain evidence="1 2">KCOM 3021</strain>
    </source>
</reference>
<organism evidence="1 2">
    <name type="scientific">Paenibacillus oralis</name>
    <dbReference type="NCBI Taxonomy" id="2490856"/>
    <lineage>
        <taxon>Bacteria</taxon>
        <taxon>Bacillati</taxon>
        <taxon>Bacillota</taxon>
        <taxon>Bacilli</taxon>
        <taxon>Bacillales</taxon>
        <taxon>Paenibacillaceae</taxon>
        <taxon>Paenibacillus</taxon>
    </lineage>
</organism>
<dbReference type="AlphaFoldDB" id="A0A3P3TBQ1"/>
<protein>
    <submittedName>
        <fullName evidence="1">Uncharacterized protein</fullName>
    </submittedName>
</protein>
<comment type="caution">
    <text evidence="1">The sequence shown here is derived from an EMBL/GenBank/DDBJ whole genome shotgun (WGS) entry which is preliminary data.</text>
</comment>
<keyword evidence="2" id="KW-1185">Reference proteome</keyword>
<dbReference type="EMBL" id="RRCN01000002">
    <property type="protein sequence ID" value="RRJ54954.1"/>
    <property type="molecule type" value="Genomic_DNA"/>
</dbReference>
<evidence type="ECO:0000313" key="2">
    <source>
        <dbReference type="Proteomes" id="UP000267017"/>
    </source>
</evidence>
<gene>
    <name evidence="1" type="ORF">EHV15_35885</name>
</gene>